<proteinExistence type="predicted"/>
<name>J6F786_TRIAS</name>
<feature type="region of interest" description="Disordered" evidence="1">
    <location>
        <begin position="498"/>
        <end position="581"/>
    </location>
</feature>
<dbReference type="HOGENOM" id="CLU_325459_0_0_1"/>
<dbReference type="RefSeq" id="XP_014183905.1">
    <property type="nucleotide sequence ID" value="XM_014328430.1"/>
</dbReference>
<dbReference type="InterPro" id="IPR036181">
    <property type="entry name" value="MIT_dom_sf"/>
</dbReference>
<protein>
    <recommendedName>
        <fullName evidence="4">MIT domain-containing protein</fullName>
    </recommendedName>
</protein>
<feature type="region of interest" description="Disordered" evidence="1">
    <location>
        <begin position="90"/>
        <end position="149"/>
    </location>
</feature>
<gene>
    <name evidence="2" type="ORF">A1Q1_00691</name>
</gene>
<accession>J6F786</accession>
<reference evidence="2 3" key="1">
    <citation type="journal article" date="2012" name="Eukaryot. Cell">
        <title>Draft genome sequence of CBS 2479, the standard type strain of Trichosporon asahii.</title>
        <authorList>
            <person name="Yang R.Y."/>
            <person name="Li H.T."/>
            <person name="Zhu H."/>
            <person name="Zhou G.P."/>
            <person name="Wang M."/>
            <person name="Wang L."/>
        </authorList>
    </citation>
    <scope>NUCLEOTIDE SEQUENCE [LARGE SCALE GENOMIC DNA]</scope>
    <source>
        <strain evidence="3">ATCC 90039 / CBS 2479 / JCM 2466 / KCTC 7840 / NCYC 2677 / UAMH 7654</strain>
    </source>
</reference>
<feature type="compositionally biased region" description="Low complexity" evidence="1">
    <location>
        <begin position="498"/>
        <end position="508"/>
    </location>
</feature>
<dbReference type="PANTHER" id="PTHR37327">
    <property type="entry name" value="CHROMOSOME 1, WHOLE GENOME SHOTGUN SEQUENCE"/>
    <property type="match status" value="1"/>
</dbReference>
<feature type="compositionally biased region" description="Polar residues" evidence="1">
    <location>
        <begin position="115"/>
        <end position="148"/>
    </location>
</feature>
<dbReference type="KEGG" id="tasa:A1Q1_00691"/>
<feature type="compositionally biased region" description="Basic and acidic residues" evidence="1">
    <location>
        <begin position="569"/>
        <end position="578"/>
    </location>
</feature>
<dbReference type="OrthoDB" id="2245455at2759"/>
<feature type="compositionally biased region" description="Basic and acidic residues" evidence="1">
    <location>
        <begin position="30"/>
        <end position="54"/>
    </location>
</feature>
<dbReference type="Proteomes" id="UP000002748">
    <property type="component" value="Unassembled WGS sequence"/>
</dbReference>
<evidence type="ECO:0008006" key="4">
    <source>
        <dbReference type="Google" id="ProtNLM"/>
    </source>
</evidence>
<feature type="compositionally biased region" description="Low complexity" evidence="1">
    <location>
        <begin position="536"/>
        <end position="546"/>
    </location>
</feature>
<feature type="region of interest" description="Disordered" evidence="1">
    <location>
        <begin position="1"/>
        <end position="71"/>
    </location>
</feature>
<evidence type="ECO:0000256" key="1">
    <source>
        <dbReference type="SAM" id="MobiDB-lite"/>
    </source>
</evidence>
<dbReference type="SUPFAM" id="SSF116846">
    <property type="entry name" value="MIT domain"/>
    <property type="match status" value="1"/>
</dbReference>
<comment type="caution">
    <text evidence="2">The sequence shown here is derived from an EMBL/GenBank/DDBJ whole genome shotgun (WGS) entry which is preliminary data.</text>
</comment>
<dbReference type="EMBL" id="ALBS01000012">
    <property type="protein sequence ID" value="EJT52944.1"/>
    <property type="molecule type" value="Genomic_DNA"/>
</dbReference>
<feature type="compositionally biased region" description="Polar residues" evidence="1">
    <location>
        <begin position="415"/>
        <end position="424"/>
    </location>
</feature>
<dbReference type="PANTHER" id="PTHR37327:SF1">
    <property type="entry name" value="MICROTUBULE INTERACTING AND TRANSPORT DOMAIN-CONTAINING PROTEIN"/>
    <property type="match status" value="1"/>
</dbReference>
<organism evidence="2 3">
    <name type="scientific">Trichosporon asahii var. asahii (strain ATCC 90039 / CBS 2479 / JCM 2466 / KCTC 7840 / NBRC 103889/ NCYC 2677 / UAMH 7654)</name>
    <name type="common">Yeast</name>
    <dbReference type="NCBI Taxonomy" id="1186058"/>
    <lineage>
        <taxon>Eukaryota</taxon>
        <taxon>Fungi</taxon>
        <taxon>Dikarya</taxon>
        <taxon>Basidiomycota</taxon>
        <taxon>Agaricomycotina</taxon>
        <taxon>Tremellomycetes</taxon>
        <taxon>Trichosporonales</taxon>
        <taxon>Trichosporonaceae</taxon>
        <taxon>Trichosporon</taxon>
    </lineage>
</organism>
<sequence>MENGVGSHASPPNGEVVNGKSWSRLFFIGKDGKERKVKDKDGKGKDSKGKDGKEGVNPSPKSASSTTLDSASVSALSAISASVASLSLTPSVSASATDGEVPPSPKSSKSAFATIGSSKARSKSRFSYSSNRGQSSPSVPQTAASPSASPLIRDRANRLTGMSSSSASGTAASADDHSIATTQNSGIAQNISVQIGKHRAGESCEQLELQLPDVVLGLTVAATSVEDTNKATNNFQTLATRANNNEATLASLLPPDLISDGASENGSVRSSVQARVPSRQLLQAALDLAQRAVEMDKGNDVAGALSAYREAVTKLRVVMERVGVEPSGESKRAKNDDEGRTLRGIHDAYMARITLLSAYESNEGNVNVDTEEDTIPGLSSLNLDGTLANLTLDGDMASSAANAGASTSAFSISMSPSTSANGANGDSVLRSPDSAVGSSRRLRKLTGGKSLGLDEESSSFDPASVADAESSAPSTSAAAAAAGASDAGATDISSVTSVSAPTAVDATSPRSSLQHEEDDRPLPPLPGPGEARPRKQSLTSSSQTLSATNNGTLNRRHKGGASMSSISEMNHDSPRDSVTDYDSASIKFRTMRSYTSGSPDEYGRSSPSSLQAVFRQTLAPPVRLQGTAHLSPRPEPQPADIIHRPFHLLRILYASMDASGPGAYLTSVIHIDPAVWKPASWRSSGSSKGAKLTGQEAKIKCCDALVVHLEAVKRAGAPLLDGGREERFGADDAASRLSKSQMETVTRSAEEMLALLEALDDELDSTHKLLTSRGVAVGSGWKGKSRSSWGSRVAARVDKMAARNSPSDQNSVERYIDLLSQLFYLSDVLNEHLKNFTGDQSTKPYQSLNDKMYKAIESKLNRFAQFIGIILVPFVMDDFKVFMSGYLKGGLRYLEE</sequence>
<dbReference type="Gene3D" id="1.20.58.80">
    <property type="entry name" value="Phosphotransferase system, lactose/cellobiose-type IIA subunit"/>
    <property type="match status" value="1"/>
</dbReference>
<feature type="region of interest" description="Disordered" evidence="1">
    <location>
        <begin position="415"/>
        <end position="471"/>
    </location>
</feature>
<evidence type="ECO:0000313" key="3">
    <source>
        <dbReference type="Proteomes" id="UP000002748"/>
    </source>
</evidence>
<dbReference type="GeneID" id="25984205"/>
<dbReference type="VEuPathDB" id="FungiDB:A1Q1_00691"/>
<dbReference type="AlphaFoldDB" id="J6F786"/>
<evidence type="ECO:0000313" key="2">
    <source>
        <dbReference type="EMBL" id="EJT52944.1"/>
    </source>
</evidence>
<feature type="compositionally biased region" description="Low complexity" evidence="1">
    <location>
        <begin position="62"/>
        <end position="71"/>
    </location>
</feature>